<dbReference type="AlphaFoldDB" id="C6CJ89"/>
<organism evidence="1 2">
    <name type="scientific">Dickeya chrysanthemi (strain Ech1591)</name>
    <name type="common">Dickeya zeae (strain Ech1591)</name>
    <dbReference type="NCBI Taxonomy" id="561229"/>
    <lineage>
        <taxon>Bacteria</taxon>
        <taxon>Pseudomonadati</taxon>
        <taxon>Pseudomonadota</taxon>
        <taxon>Gammaproteobacteria</taxon>
        <taxon>Enterobacterales</taxon>
        <taxon>Pectobacteriaceae</taxon>
        <taxon>Dickeya</taxon>
    </lineage>
</organism>
<proteinExistence type="predicted"/>
<accession>C6CJ89</accession>
<dbReference type="KEGG" id="dze:Dd1591_2227"/>
<name>C6CJ89_DICC1</name>
<evidence type="ECO:0000313" key="1">
    <source>
        <dbReference type="EMBL" id="ACT07070.1"/>
    </source>
</evidence>
<dbReference type="Proteomes" id="UP000002735">
    <property type="component" value="Chromosome"/>
</dbReference>
<evidence type="ECO:0000313" key="2">
    <source>
        <dbReference type="Proteomes" id="UP000002735"/>
    </source>
</evidence>
<dbReference type="HOGENOM" id="CLU_2805558_0_0_6"/>
<sequence>MLSGEDSPGEFGKVIARNSLEMMVFNPIPQIVKPIAEAYVNDDFFHILIKSENPQCCRRLGVFGFFN</sequence>
<reference evidence="1 2" key="1">
    <citation type="submission" date="2009-06" db="EMBL/GenBank/DDBJ databases">
        <title>Complete sequence of Dickeya zeae Ech1591.</title>
        <authorList>
            <consortium name="US DOE Joint Genome Institute"/>
            <person name="Lucas S."/>
            <person name="Copeland A."/>
            <person name="Lapidus A."/>
            <person name="Glavina del Rio T."/>
            <person name="Tice H."/>
            <person name="Bruce D."/>
            <person name="Goodwin L."/>
            <person name="Pitluck S."/>
            <person name="Chertkov O."/>
            <person name="Brettin T."/>
            <person name="Detter J.C."/>
            <person name="Han C."/>
            <person name="Larimer F."/>
            <person name="Land M."/>
            <person name="Hauser L."/>
            <person name="Kyrpides N."/>
            <person name="Ovchinnikova G."/>
            <person name="Balakrishnan V."/>
            <person name="Glasner J."/>
            <person name="Perna N.T."/>
        </authorList>
    </citation>
    <scope>NUCLEOTIDE SEQUENCE [LARGE SCALE GENOMIC DNA]</scope>
    <source>
        <strain evidence="1 2">Ech1591</strain>
    </source>
</reference>
<protein>
    <submittedName>
        <fullName evidence="1">Uncharacterized protein</fullName>
    </submittedName>
</protein>
<gene>
    <name evidence="1" type="ordered locus">Dd1591_2227</name>
</gene>
<dbReference type="EMBL" id="CP001655">
    <property type="protein sequence ID" value="ACT07070.1"/>
    <property type="molecule type" value="Genomic_DNA"/>
</dbReference>